<dbReference type="GO" id="GO:0005829">
    <property type="term" value="C:cytosol"/>
    <property type="evidence" value="ECO:0007669"/>
    <property type="project" value="TreeGrafter"/>
</dbReference>
<dbReference type="InterPro" id="IPR046348">
    <property type="entry name" value="SIS_dom_sf"/>
</dbReference>
<dbReference type="GO" id="GO:0006096">
    <property type="term" value="P:glycolytic process"/>
    <property type="evidence" value="ECO:0007669"/>
    <property type="project" value="UniProtKB-KW"/>
</dbReference>
<keyword evidence="1" id="KW-0312">Gluconeogenesis</keyword>
<accession>A0A381R385</accession>
<dbReference type="PANTHER" id="PTHR11469:SF1">
    <property type="entry name" value="GLUCOSE-6-PHOSPHATE ISOMERASE"/>
    <property type="match status" value="1"/>
</dbReference>
<dbReference type="GO" id="GO:0004347">
    <property type="term" value="F:glucose-6-phosphate isomerase activity"/>
    <property type="evidence" value="ECO:0007669"/>
    <property type="project" value="InterPro"/>
</dbReference>
<dbReference type="Gene3D" id="3.40.50.10490">
    <property type="entry name" value="Glucose-6-phosphate isomerase like protein, domain 1"/>
    <property type="match status" value="2"/>
</dbReference>
<evidence type="ECO:0000313" key="4">
    <source>
        <dbReference type="EMBL" id="SUZ86162.1"/>
    </source>
</evidence>
<dbReference type="GO" id="GO:0097367">
    <property type="term" value="F:carbohydrate derivative binding"/>
    <property type="evidence" value="ECO:0007669"/>
    <property type="project" value="InterPro"/>
</dbReference>
<feature type="non-terminal residue" evidence="4">
    <location>
        <position position="1"/>
    </location>
</feature>
<dbReference type="PRINTS" id="PR00662">
    <property type="entry name" value="G6PISOMERASE"/>
</dbReference>
<dbReference type="GO" id="GO:0006094">
    <property type="term" value="P:gluconeogenesis"/>
    <property type="evidence" value="ECO:0007669"/>
    <property type="project" value="UniProtKB-KW"/>
</dbReference>
<evidence type="ECO:0000256" key="1">
    <source>
        <dbReference type="ARBA" id="ARBA00022432"/>
    </source>
</evidence>
<dbReference type="HAMAP" id="MF_00473">
    <property type="entry name" value="G6P_isomerase"/>
    <property type="match status" value="1"/>
</dbReference>
<dbReference type="EMBL" id="UINC01001668">
    <property type="protein sequence ID" value="SUZ86162.1"/>
    <property type="molecule type" value="Genomic_DNA"/>
</dbReference>
<dbReference type="GO" id="GO:0048029">
    <property type="term" value="F:monosaccharide binding"/>
    <property type="evidence" value="ECO:0007669"/>
    <property type="project" value="TreeGrafter"/>
</dbReference>
<dbReference type="InterPro" id="IPR001672">
    <property type="entry name" value="G6P_Isomerase"/>
</dbReference>
<dbReference type="InterPro" id="IPR035476">
    <property type="entry name" value="SIS_PGI_1"/>
</dbReference>
<keyword evidence="2" id="KW-0324">Glycolysis</keyword>
<organism evidence="4">
    <name type="scientific">marine metagenome</name>
    <dbReference type="NCBI Taxonomy" id="408172"/>
    <lineage>
        <taxon>unclassified sequences</taxon>
        <taxon>metagenomes</taxon>
        <taxon>ecological metagenomes</taxon>
    </lineage>
</organism>
<keyword evidence="3" id="KW-0413">Isomerase</keyword>
<dbReference type="Pfam" id="PF00342">
    <property type="entry name" value="PGI"/>
    <property type="match status" value="1"/>
</dbReference>
<dbReference type="CDD" id="cd05016">
    <property type="entry name" value="SIS_PGI_2"/>
    <property type="match status" value="1"/>
</dbReference>
<reference evidence="4" key="1">
    <citation type="submission" date="2018-05" db="EMBL/GenBank/DDBJ databases">
        <authorList>
            <person name="Lanie J.A."/>
            <person name="Ng W.-L."/>
            <person name="Kazmierczak K.M."/>
            <person name="Andrzejewski T.M."/>
            <person name="Davidsen T.M."/>
            <person name="Wayne K.J."/>
            <person name="Tettelin H."/>
            <person name="Glass J.I."/>
            <person name="Rusch D."/>
            <person name="Podicherti R."/>
            <person name="Tsui H.-C.T."/>
            <person name="Winkler M.E."/>
        </authorList>
    </citation>
    <scope>NUCLEOTIDE SEQUENCE</scope>
</reference>
<dbReference type="GO" id="GO:0051156">
    <property type="term" value="P:glucose 6-phosphate metabolic process"/>
    <property type="evidence" value="ECO:0007669"/>
    <property type="project" value="TreeGrafter"/>
</dbReference>
<dbReference type="PANTHER" id="PTHR11469">
    <property type="entry name" value="GLUCOSE-6-PHOSPHATE ISOMERASE"/>
    <property type="match status" value="1"/>
</dbReference>
<protein>
    <submittedName>
        <fullName evidence="4">Uncharacterized protein</fullName>
    </submittedName>
</protein>
<dbReference type="SUPFAM" id="SSF53697">
    <property type="entry name" value="SIS domain"/>
    <property type="match status" value="1"/>
</dbReference>
<gene>
    <name evidence="4" type="ORF">METZ01_LOCUS39016</name>
</gene>
<dbReference type="PROSITE" id="PS51463">
    <property type="entry name" value="P_GLUCOSE_ISOMERASE_3"/>
    <property type="match status" value="1"/>
</dbReference>
<evidence type="ECO:0000256" key="3">
    <source>
        <dbReference type="ARBA" id="ARBA00023235"/>
    </source>
</evidence>
<dbReference type="CDD" id="cd05015">
    <property type="entry name" value="SIS_PGI_1"/>
    <property type="match status" value="1"/>
</dbReference>
<name>A0A381R385_9ZZZZ</name>
<sequence>VSSEDLDGVIGEGFKEVMAAVDARRSAGDFGFFELPSSPANSRHVITLAESFRQHFSDVVVLGIGGSGLGARTLRDALLGPDWNNRSGEERDHYPRLHVLDNPDPDTLGALFSRMDPTKTLFNVISKSGKTVETLAQYLVARDWVASSVGEENALRHFIFTTDPNYGPLRHIAETEGVLTLPFPENVSGRFSILSAAGLFPVALCGVDIEALLRGAALMDDRCRTDKLKENPGGILASLLYEAHIKHGQKIHVLMPYADRLTSTSEWFQQLWAESLGKHHSMDGEEKATGPTPLVALGARDQHSLLQLFMEGPRDKVVLFVTVEDHGSEVTIPDRHQDLKEELSYLGGHTMGQLLTAEWRATAEALRRAACPNATIHLPAVRADTMGQLLMLLEVTTVIAAELYGVDPLGQPGVELGKRLTYDLMNQKGSGKPDIDESDLQWLI</sequence>
<dbReference type="InterPro" id="IPR035482">
    <property type="entry name" value="SIS_PGI_2"/>
</dbReference>
<evidence type="ECO:0000256" key="2">
    <source>
        <dbReference type="ARBA" id="ARBA00023152"/>
    </source>
</evidence>
<dbReference type="AlphaFoldDB" id="A0A381R385"/>
<proteinExistence type="inferred from homology"/>